<dbReference type="PANTHER" id="PTHR13420">
    <property type="entry name" value="UPF0235 PROTEIN C15ORF40"/>
    <property type="match status" value="1"/>
</dbReference>
<dbReference type="RefSeq" id="WP_013329243.1">
    <property type="nucleotide sequence ID" value="NC_014507.1"/>
</dbReference>
<dbReference type="KEGG" id="mpi:Mpet_1306"/>
<dbReference type="HOGENOM" id="CLU_130694_6_1_2"/>
<name>E1REA3_METP4</name>
<protein>
    <recommendedName>
        <fullName evidence="2">UPF0235 protein Mpet_1306</fullName>
    </recommendedName>
</protein>
<keyword evidence="4" id="KW-1185">Reference proteome</keyword>
<gene>
    <name evidence="3" type="ordered locus">Mpet_1306</name>
</gene>
<dbReference type="NCBIfam" id="TIGR00251">
    <property type="entry name" value="DUF167 family protein"/>
    <property type="match status" value="1"/>
</dbReference>
<dbReference type="InterPro" id="IPR003746">
    <property type="entry name" value="DUF167"/>
</dbReference>
<accession>E1REA3</accession>
<dbReference type="eggNOG" id="arCOG04058">
    <property type="taxonomic scope" value="Archaea"/>
</dbReference>
<dbReference type="GeneID" id="9743773"/>
<evidence type="ECO:0000256" key="1">
    <source>
        <dbReference type="ARBA" id="ARBA00010364"/>
    </source>
</evidence>
<dbReference type="SUPFAM" id="SSF69786">
    <property type="entry name" value="YggU-like"/>
    <property type="match status" value="1"/>
</dbReference>
<comment type="similarity">
    <text evidence="1 2">Belongs to the UPF0235 family.</text>
</comment>
<dbReference type="AlphaFoldDB" id="E1REA3"/>
<dbReference type="STRING" id="679926.Mpet_1306"/>
<organism evidence="3 4">
    <name type="scientific">Methanolacinia petrolearia (strain DSM 11571 / OCM 486 / SEBR 4847)</name>
    <name type="common">Methanoplanus petrolearius</name>
    <dbReference type="NCBI Taxonomy" id="679926"/>
    <lineage>
        <taxon>Archaea</taxon>
        <taxon>Methanobacteriati</taxon>
        <taxon>Methanobacteriota</taxon>
        <taxon>Stenosarchaea group</taxon>
        <taxon>Methanomicrobia</taxon>
        <taxon>Methanomicrobiales</taxon>
        <taxon>Methanomicrobiaceae</taxon>
        <taxon>Methanolacinia</taxon>
    </lineage>
</organism>
<reference evidence="3 4" key="1">
    <citation type="journal article" date="2010" name="Stand. Genomic Sci.">
        <title>Complete genome sequence of Methanoplanus petrolearius type strain (SEBR 4847).</title>
        <authorList>
            <person name="Brambilla E."/>
            <person name="Djao O.D."/>
            <person name="Daligault H."/>
            <person name="Lapidus A."/>
            <person name="Lucas S."/>
            <person name="Hammon N."/>
            <person name="Nolan M."/>
            <person name="Tice H."/>
            <person name="Cheng J.F."/>
            <person name="Han C."/>
            <person name="Tapia R."/>
            <person name="Goodwin L."/>
            <person name="Pitluck S."/>
            <person name="Liolios K."/>
            <person name="Ivanova N."/>
            <person name="Mavromatis K."/>
            <person name="Mikhailova N."/>
            <person name="Pati A."/>
            <person name="Chen A."/>
            <person name="Palaniappan K."/>
            <person name="Land M."/>
            <person name="Hauser L."/>
            <person name="Chang Y.J."/>
            <person name="Jeffries C.D."/>
            <person name="Rohde M."/>
            <person name="Spring S."/>
            <person name="Sikorski J."/>
            <person name="Goker M."/>
            <person name="Woyke T."/>
            <person name="Bristow J."/>
            <person name="Eisen J.A."/>
            <person name="Markowitz V."/>
            <person name="Hugenholtz P."/>
            <person name="Kyrpides N.C."/>
            <person name="Klenk H.P."/>
        </authorList>
    </citation>
    <scope>NUCLEOTIDE SEQUENCE [LARGE SCALE GENOMIC DNA]</scope>
    <source>
        <strain evidence="4">DSM 11571 / OCM 486 / SEBR 4847</strain>
    </source>
</reference>
<dbReference type="Pfam" id="PF02594">
    <property type="entry name" value="DUF167"/>
    <property type="match status" value="1"/>
</dbReference>
<proteinExistence type="inferred from homology"/>
<evidence type="ECO:0000313" key="3">
    <source>
        <dbReference type="EMBL" id="ADN36066.1"/>
    </source>
</evidence>
<dbReference type="EMBL" id="CP002117">
    <property type="protein sequence ID" value="ADN36066.1"/>
    <property type="molecule type" value="Genomic_DNA"/>
</dbReference>
<sequence length="105" mass="11330">MNYRDALLQSGDDVQISLDVSPGSKKTVFPAGYNEWRNAIECRIKSPATEGKANAEIIKTIADYFSVKKSDVVIVSGAISGQKKIKISGVSLEDALERLLGDLGE</sequence>
<dbReference type="SMART" id="SM01152">
    <property type="entry name" value="DUF167"/>
    <property type="match status" value="1"/>
</dbReference>
<dbReference type="Proteomes" id="UP000006565">
    <property type="component" value="Chromosome"/>
</dbReference>
<dbReference type="Gene3D" id="3.30.1200.10">
    <property type="entry name" value="YggU-like"/>
    <property type="match status" value="1"/>
</dbReference>
<evidence type="ECO:0000256" key="2">
    <source>
        <dbReference type="HAMAP-Rule" id="MF_00634"/>
    </source>
</evidence>
<evidence type="ECO:0000313" key="4">
    <source>
        <dbReference type="Proteomes" id="UP000006565"/>
    </source>
</evidence>
<dbReference type="GO" id="GO:0005737">
    <property type="term" value="C:cytoplasm"/>
    <property type="evidence" value="ECO:0007669"/>
    <property type="project" value="TreeGrafter"/>
</dbReference>
<dbReference type="PANTHER" id="PTHR13420:SF7">
    <property type="entry name" value="UPF0235 PROTEIN C15ORF40"/>
    <property type="match status" value="1"/>
</dbReference>
<dbReference type="InterPro" id="IPR036591">
    <property type="entry name" value="YggU-like_sf"/>
</dbReference>
<dbReference type="OrthoDB" id="53248at2157"/>
<dbReference type="HAMAP" id="MF_00634">
    <property type="entry name" value="UPF0235"/>
    <property type="match status" value="1"/>
</dbReference>